<dbReference type="CDD" id="cd12797">
    <property type="entry name" value="M23_peptidase"/>
    <property type="match status" value="1"/>
</dbReference>
<dbReference type="SUPFAM" id="SSF51261">
    <property type="entry name" value="Duplicated hybrid motif"/>
    <property type="match status" value="1"/>
</dbReference>
<sequence>YPHMGVDLNYVYDKLYSTHSGIATGKSGYNGGFGNSMWIKSGIYEIIYGHMSKLAWTGSKKVHPGSYLGVSGNTGMSSGPHLHYEMRKNGTPIDPMPFLKSQTKGKGGGRKSPSAWRSTIVKAAKRMGVNPSNRQINGIIAQIQRESGGDAGITQSTAVRDINAITGNLAQGLLQYVPSTFRNFAVRGHTNIKSGYDQLLAFFNNSNWANDIQYGRSGWGPRGRRRFAGGTNRAPKGLSTVFEEGGEILNLRGGEQIIPNDVSIAAFESAIKSDLFNRTQSAVYEAVSRFADGLREREEVESTKDKYLIQKQQEEIDVLREQTTVLKTLVNQFSDLLVDTGVIKNKPTGITRDEYDKEHNRAQDKRERREQKSNMYRGGAFA</sequence>
<dbReference type="GO" id="GO:0004222">
    <property type="term" value="F:metalloendopeptidase activity"/>
    <property type="evidence" value="ECO:0007669"/>
    <property type="project" value="TreeGrafter"/>
</dbReference>
<proteinExistence type="inferred from homology"/>
<feature type="non-terminal residue" evidence="8">
    <location>
        <position position="1"/>
    </location>
</feature>
<keyword evidence="5" id="KW-0378">Hydrolase</keyword>
<keyword evidence="5" id="KW-0482">Metalloprotease</keyword>
<dbReference type="GO" id="GO:0006508">
    <property type="term" value="P:proteolysis"/>
    <property type="evidence" value="ECO:0007669"/>
    <property type="project" value="UniProtKB-KW"/>
</dbReference>
<evidence type="ECO:0000256" key="5">
    <source>
        <dbReference type="ARBA" id="ARBA00023049"/>
    </source>
</evidence>
<dbReference type="Gene3D" id="2.70.70.10">
    <property type="entry name" value="Glucose Permease (Domain IIA)"/>
    <property type="match status" value="1"/>
</dbReference>
<gene>
    <name evidence="8" type="ORF">DD924_04360</name>
</gene>
<keyword evidence="5" id="KW-0645">Protease</keyword>
<comment type="caution">
    <text evidence="8">The sequence shown here is derived from an EMBL/GenBank/DDBJ whole genome shotgun (WGS) entry which is preliminary data.</text>
</comment>
<evidence type="ECO:0000256" key="2">
    <source>
        <dbReference type="ARBA" id="ARBA00001947"/>
    </source>
</evidence>
<evidence type="ECO:0000259" key="7">
    <source>
        <dbReference type="Pfam" id="PF01551"/>
    </source>
</evidence>
<evidence type="ECO:0000313" key="8">
    <source>
        <dbReference type="EMBL" id="PWZ99127.1"/>
    </source>
</evidence>
<dbReference type="Gene3D" id="1.10.530.10">
    <property type="match status" value="1"/>
</dbReference>
<dbReference type="PANTHER" id="PTHR21666">
    <property type="entry name" value="PEPTIDASE-RELATED"/>
    <property type="match status" value="1"/>
</dbReference>
<dbReference type="InterPro" id="IPR011055">
    <property type="entry name" value="Dup_hybrid_motif"/>
</dbReference>
<protein>
    <recommendedName>
        <fullName evidence="4">lysostaphin</fullName>
        <ecNumber evidence="4">3.4.24.75</ecNumber>
    </recommendedName>
</protein>
<dbReference type="SUPFAM" id="SSF53955">
    <property type="entry name" value="Lysozyme-like"/>
    <property type="match status" value="1"/>
</dbReference>
<dbReference type="EMBL" id="QEIV01000355">
    <property type="protein sequence ID" value="PWZ99127.1"/>
    <property type="molecule type" value="Genomic_DNA"/>
</dbReference>
<evidence type="ECO:0000256" key="6">
    <source>
        <dbReference type="SAM" id="MobiDB-lite"/>
    </source>
</evidence>
<accession>A0A317ZCD6</accession>
<feature type="compositionally biased region" description="Basic and acidic residues" evidence="6">
    <location>
        <begin position="351"/>
        <end position="372"/>
    </location>
</feature>
<evidence type="ECO:0000313" key="9">
    <source>
        <dbReference type="Proteomes" id="UP000246351"/>
    </source>
</evidence>
<reference evidence="8 9" key="1">
    <citation type="journal article" date="2018" name="Vet. Microbiol.">
        <title>Clonal diversity and geographic distribution of methicillin-resistant Staphylococcus pseudintermedius from Australian animals: Discovery of novel sequence types.</title>
        <authorList>
            <person name="Worthing K.A."/>
            <person name="Abraham S."/>
            <person name="Coombs G.W."/>
            <person name="Pang S."/>
            <person name="Saputra S."/>
            <person name="Jordan D."/>
            <person name="Trott D.J."/>
            <person name="Norris J.M."/>
        </authorList>
    </citation>
    <scope>NUCLEOTIDE SEQUENCE [LARGE SCALE GENOMIC DNA]</scope>
    <source>
        <strain evidence="8 9">ST71 3</strain>
    </source>
</reference>
<feature type="region of interest" description="Disordered" evidence="6">
    <location>
        <begin position="348"/>
        <end position="382"/>
    </location>
</feature>
<evidence type="ECO:0000256" key="3">
    <source>
        <dbReference type="ARBA" id="ARBA00006646"/>
    </source>
</evidence>
<dbReference type="Proteomes" id="UP000246351">
    <property type="component" value="Unassembled WGS sequence"/>
</dbReference>
<comment type="cofactor">
    <cofactor evidence="2">
        <name>Zn(2+)</name>
        <dbReference type="ChEBI" id="CHEBI:29105"/>
    </cofactor>
</comment>
<comment type="similarity">
    <text evidence="3">Belongs to the peptidase M23B family.</text>
</comment>
<comment type="catalytic activity">
    <reaction evidence="1">
        <text>Hydrolysis of the -Gly-|-Gly- bond in the pentaglycine inter-peptide link joining staphylococcal cell wall peptidoglycans.</text>
        <dbReference type="EC" id="3.4.24.75"/>
    </reaction>
</comment>
<evidence type="ECO:0000256" key="4">
    <source>
        <dbReference type="ARBA" id="ARBA00012322"/>
    </source>
</evidence>
<evidence type="ECO:0000256" key="1">
    <source>
        <dbReference type="ARBA" id="ARBA00001667"/>
    </source>
</evidence>
<dbReference type="EC" id="3.4.24.75" evidence="4"/>
<dbReference type="Pfam" id="PF01551">
    <property type="entry name" value="Peptidase_M23"/>
    <property type="match status" value="1"/>
</dbReference>
<name>A0A317ZCD6_STAPS</name>
<dbReference type="PANTHER" id="PTHR21666:SF270">
    <property type="entry name" value="MUREIN HYDROLASE ACTIVATOR ENVC"/>
    <property type="match status" value="1"/>
</dbReference>
<dbReference type="InterPro" id="IPR050570">
    <property type="entry name" value="Cell_wall_metabolism_enzyme"/>
</dbReference>
<dbReference type="InterPro" id="IPR016047">
    <property type="entry name" value="M23ase_b-sheet_dom"/>
</dbReference>
<feature type="domain" description="M23ase beta-sheet core" evidence="7">
    <location>
        <begin position="2"/>
        <end position="95"/>
    </location>
</feature>
<dbReference type="InterPro" id="IPR023346">
    <property type="entry name" value="Lysozyme-like_dom_sf"/>
</dbReference>
<dbReference type="AlphaFoldDB" id="A0A317ZCD6"/>
<organism evidence="8 9">
    <name type="scientific">Staphylococcus pseudintermedius</name>
    <dbReference type="NCBI Taxonomy" id="283734"/>
    <lineage>
        <taxon>Bacteria</taxon>
        <taxon>Bacillati</taxon>
        <taxon>Bacillota</taxon>
        <taxon>Bacilli</taxon>
        <taxon>Bacillales</taxon>
        <taxon>Staphylococcaceae</taxon>
        <taxon>Staphylococcus</taxon>
        <taxon>Staphylococcus intermedius group</taxon>
    </lineage>
</organism>